<feature type="domain" description="Ubiquitin-like" evidence="1">
    <location>
        <begin position="1"/>
        <end position="66"/>
    </location>
</feature>
<dbReference type="Gene3D" id="3.10.20.90">
    <property type="entry name" value="Phosphatidylinositol 3-kinase Catalytic Subunit, Chain A, domain 1"/>
    <property type="match status" value="1"/>
</dbReference>
<keyword evidence="3" id="KW-1185">Reference proteome</keyword>
<evidence type="ECO:0000259" key="1">
    <source>
        <dbReference type="PROSITE" id="PS50053"/>
    </source>
</evidence>
<evidence type="ECO:0000313" key="3">
    <source>
        <dbReference type="Proteomes" id="UP000694417"/>
    </source>
</evidence>
<dbReference type="SUPFAM" id="SSF54236">
    <property type="entry name" value="Ubiquitin-like"/>
    <property type="match status" value="1"/>
</dbReference>
<dbReference type="InterPro" id="IPR000626">
    <property type="entry name" value="Ubiquitin-like_dom"/>
</dbReference>
<proteinExistence type="predicted"/>
<dbReference type="Proteomes" id="UP000694417">
    <property type="component" value="Unplaced"/>
</dbReference>
<dbReference type="Ensembl" id="ENSUPAT00010023227.1">
    <property type="protein sequence ID" value="ENSUPAP00010020417.1"/>
    <property type="gene ID" value="ENSUPAG00010016162.1"/>
</dbReference>
<evidence type="ECO:0000313" key="2">
    <source>
        <dbReference type="Ensembl" id="ENSUPAP00010020417.1"/>
    </source>
</evidence>
<protein>
    <recommendedName>
        <fullName evidence="1">Ubiquitin-like domain-containing protein</fullName>
    </recommendedName>
</protein>
<accession>A0A8D2HRK4</accession>
<dbReference type="PROSITE" id="PS50053">
    <property type="entry name" value="UBIQUITIN_2"/>
    <property type="match status" value="1"/>
</dbReference>
<sequence length="74" mass="8045">IQLFVPAQELQTLEVTGQEMATQIKVFVASMESITPEDQVGLLAGTLLEAEATLGQCGVEAQTTLESSWLHAWR</sequence>
<dbReference type="InterPro" id="IPR029071">
    <property type="entry name" value="Ubiquitin-like_domsf"/>
</dbReference>
<dbReference type="AlphaFoldDB" id="A0A8D2HRK4"/>
<reference evidence="2" key="1">
    <citation type="submission" date="2025-08" db="UniProtKB">
        <authorList>
            <consortium name="Ensembl"/>
        </authorList>
    </citation>
    <scope>IDENTIFICATION</scope>
</reference>
<organism evidence="2 3">
    <name type="scientific">Urocitellus parryii</name>
    <name type="common">Arctic ground squirrel</name>
    <name type="synonym">Spermophilus parryii</name>
    <dbReference type="NCBI Taxonomy" id="9999"/>
    <lineage>
        <taxon>Eukaryota</taxon>
        <taxon>Metazoa</taxon>
        <taxon>Chordata</taxon>
        <taxon>Craniata</taxon>
        <taxon>Vertebrata</taxon>
        <taxon>Euteleostomi</taxon>
        <taxon>Mammalia</taxon>
        <taxon>Eutheria</taxon>
        <taxon>Euarchontoglires</taxon>
        <taxon>Glires</taxon>
        <taxon>Rodentia</taxon>
        <taxon>Sciuromorpha</taxon>
        <taxon>Sciuridae</taxon>
        <taxon>Xerinae</taxon>
        <taxon>Marmotini</taxon>
        <taxon>Urocitellus</taxon>
    </lineage>
</organism>
<name>A0A8D2HRK4_UROPR</name>
<dbReference type="GeneTree" id="ENSGT01020000230624"/>
<reference evidence="2" key="2">
    <citation type="submission" date="2025-09" db="UniProtKB">
        <authorList>
            <consortium name="Ensembl"/>
        </authorList>
    </citation>
    <scope>IDENTIFICATION</scope>
</reference>